<evidence type="ECO:0000313" key="2">
    <source>
        <dbReference type="EMBL" id="OAK63657.1"/>
    </source>
</evidence>
<name>A0AA91IAY0_VARPD</name>
<sequence length="122" mass="13092">MSGCSTLLEDASAFQEGWRTAVVTEVAPARELRGSGRTDCRQTASSQQLAASRFARLSYRSGGSKHSHVVVVADGLRVTAGDVVFTNVMRCGTPLEVRSRPMADLIKTGSSREPDQLPTPKL</sequence>
<proteinExistence type="predicted"/>
<feature type="region of interest" description="Disordered" evidence="1">
    <location>
        <begin position="99"/>
        <end position="122"/>
    </location>
</feature>
<accession>A0AA91IAY0</accession>
<evidence type="ECO:0000313" key="3">
    <source>
        <dbReference type="Proteomes" id="UP000077852"/>
    </source>
</evidence>
<dbReference type="Proteomes" id="UP000077852">
    <property type="component" value="Unassembled WGS sequence"/>
</dbReference>
<reference evidence="2 3" key="1">
    <citation type="submission" date="2016-03" db="EMBL/GenBank/DDBJ databases">
        <title>Genome sequence of Variovorax paradoxus KB5.</title>
        <authorList>
            <person name="Jeong H."/>
            <person name="Hong C.E."/>
            <person name="Jo S.H."/>
            <person name="Park J.M."/>
        </authorList>
    </citation>
    <scope>NUCLEOTIDE SEQUENCE [LARGE SCALE GENOMIC DNA]</scope>
    <source>
        <strain evidence="2 3">KB5</strain>
    </source>
</reference>
<gene>
    <name evidence="2" type="ORF">A3K87_16370</name>
</gene>
<organism evidence="2 3">
    <name type="scientific">Variovorax paradoxus</name>
    <dbReference type="NCBI Taxonomy" id="34073"/>
    <lineage>
        <taxon>Bacteria</taxon>
        <taxon>Pseudomonadati</taxon>
        <taxon>Pseudomonadota</taxon>
        <taxon>Betaproteobacteria</taxon>
        <taxon>Burkholderiales</taxon>
        <taxon>Comamonadaceae</taxon>
        <taxon>Variovorax</taxon>
    </lineage>
</organism>
<dbReference type="AlphaFoldDB" id="A0AA91IAY0"/>
<protein>
    <submittedName>
        <fullName evidence="2">Uncharacterized protein</fullName>
    </submittedName>
</protein>
<comment type="caution">
    <text evidence="2">The sequence shown here is derived from an EMBL/GenBank/DDBJ whole genome shotgun (WGS) entry which is preliminary data.</text>
</comment>
<evidence type="ECO:0000256" key="1">
    <source>
        <dbReference type="SAM" id="MobiDB-lite"/>
    </source>
</evidence>
<dbReference type="EMBL" id="LVHG01000044">
    <property type="protein sequence ID" value="OAK63657.1"/>
    <property type="molecule type" value="Genomic_DNA"/>
</dbReference>